<evidence type="ECO:0000313" key="2">
    <source>
        <dbReference type="EMBL" id="KAJ8878297.1"/>
    </source>
</evidence>
<protein>
    <submittedName>
        <fullName evidence="2">Uncharacterized protein</fullName>
    </submittedName>
</protein>
<name>A0ABQ9H1W9_9NEOP</name>
<feature type="compositionally biased region" description="Basic and acidic residues" evidence="1">
    <location>
        <begin position="118"/>
        <end position="137"/>
    </location>
</feature>
<comment type="caution">
    <text evidence="2">The sequence shown here is derived from an EMBL/GenBank/DDBJ whole genome shotgun (WGS) entry which is preliminary data.</text>
</comment>
<gene>
    <name evidence="2" type="ORF">PR048_018874</name>
</gene>
<evidence type="ECO:0000256" key="1">
    <source>
        <dbReference type="SAM" id="MobiDB-lite"/>
    </source>
</evidence>
<accession>A0ABQ9H1W9</accession>
<evidence type="ECO:0000313" key="3">
    <source>
        <dbReference type="Proteomes" id="UP001159363"/>
    </source>
</evidence>
<reference evidence="2 3" key="1">
    <citation type="submission" date="2023-02" db="EMBL/GenBank/DDBJ databases">
        <title>LHISI_Scaffold_Assembly.</title>
        <authorList>
            <person name="Stuart O.P."/>
            <person name="Cleave R."/>
            <person name="Magrath M.J.L."/>
            <person name="Mikheyev A.S."/>
        </authorList>
    </citation>
    <scope>NUCLEOTIDE SEQUENCE [LARGE SCALE GENOMIC DNA]</scope>
    <source>
        <strain evidence="2">Daus_M_001</strain>
        <tissue evidence="2">Leg muscle</tissue>
    </source>
</reference>
<dbReference type="EMBL" id="JARBHB010000007">
    <property type="protein sequence ID" value="KAJ8878297.1"/>
    <property type="molecule type" value="Genomic_DNA"/>
</dbReference>
<dbReference type="Proteomes" id="UP001159363">
    <property type="component" value="Chromosome 6"/>
</dbReference>
<sequence>MKTKAKEDPNRYTLMKTKAKEDPKRYTLMKTKAKEDPNRYTLMKTKAKEDPKRYTLMTIKVKEDPNRYTLMTTKAKEDPNLSQEMKEIRKKEVSSSSPAGKNIEKIQTHFLSQVLEGGRVKTKSDKKGREKKQSSAEIERDIRAVFEDARNSRIIPGKDVIKSESCRQLVLCLEDDMNNLYEKFKKEDPSKRGNISYSTFARYRPKWAKKINVDERETCLCTRHANTKLENCNCKFSEETQAFHFGGSRKQVPLHTMVTCLHDKNSQIDMPYTIHSFCTLSDCLDHGVHAIWAHLKPILKTLPDYVKTIHFWSESPSTQYLKKKMFTVLSQHFRDLFPIVQHFTWNHHEAAHGKGAPDGIGGTCKRTADNLLSQGKYIPDVVTLISALKENIDKITIEEVTKDDIDEMKQRFTFKDVKASIGTTCVYQVVADAAGTTVLHMRELSCLACSGECPHYGCGQYPGQLKKELNVDEVYGTNLDDGDDLNVTIKRGEKKDVAKDIVREEDVRVEYLVRCSKEHDLFKRNPNSVDHECIVSDIINIVLNPTIINK</sequence>
<feature type="region of interest" description="Disordered" evidence="1">
    <location>
        <begin position="117"/>
        <end position="137"/>
    </location>
</feature>
<dbReference type="PANTHER" id="PTHR46601">
    <property type="entry name" value="ULP_PROTEASE DOMAIN-CONTAINING PROTEIN"/>
    <property type="match status" value="1"/>
</dbReference>
<dbReference type="PANTHER" id="PTHR46601:SF1">
    <property type="entry name" value="ADF-H DOMAIN-CONTAINING PROTEIN"/>
    <property type="match status" value="1"/>
</dbReference>
<proteinExistence type="predicted"/>
<keyword evidence="3" id="KW-1185">Reference proteome</keyword>
<organism evidence="2 3">
    <name type="scientific">Dryococelus australis</name>
    <dbReference type="NCBI Taxonomy" id="614101"/>
    <lineage>
        <taxon>Eukaryota</taxon>
        <taxon>Metazoa</taxon>
        <taxon>Ecdysozoa</taxon>
        <taxon>Arthropoda</taxon>
        <taxon>Hexapoda</taxon>
        <taxon>Insecta</taxon>
        <taxon>Pterygota</taxon>
        <taxon>Neoptera</taxon>
        <taxon>Polyneoptera</taxon>
        <taxon>Phasmatodea</taxon>
        <taxon>Verophasmatodea</taxon>
        <taxon>Anareolatae</taxon>
        <taxon>Phasmatidae</taxon>
        <taxon>Eurycanthinae</taxon>
        <taxon>Dryococelus</taxon>
    </lineage>
</organism>